<dbReference type="Proteomes" id="UP000789508">
    <property type="component" value="Unassembled WGS sequence"/>
</dbReference>
<evidence type="ECO:0000256" key="2">
    <source>
        <dbReference type="ARBA" id="ARBA00022490"/>
    </source>
</evidence>
<comment type="subcellular location">
    <subcellularLocation>
        <location evidence="1">Cytoplasm</location>
    </subcellularLocation>
</comment>
<feature type="region of interest" description="Disordered" evidence="8">
    <location>
        <begin position="614"/>
        <end position="663"/>
    </location>
</feature>
<comment type="caution">
    <text evidence="6">Lacks conserved residue(s) required for the propagation of feature annotation.</text>
</comment>
<feature type="region of interest" description="Disordered" evidence="8">
    <location>
        <begin position="1201"/>
        <end position="1255"/>
    </location>
</feature>
<keyword evidence="2" id="KW-0963">Cytoplasm</keyword>
<feature type="domain" description="Kinesin motor" evidence="9">
    <location>
        <begin position="5"/>
        <end position="367"/>
    </location>
</feature>
<feature type="region of interest" description="Disordered" evidence="8">
    <location>
        <begin position="436"/>
        <end position="473"/>
    </location>
</feature>
<name>A0A9N9ATY3_9GLOM</name>
<keyword evidence="3" id="KW-0547">Nucleotide-binding</keyword>
<feature type="coiled-coil region" evidence="7">
    <location>
        <begin position="671"/>
        <end position="857"/>
    </location>
</feature>
<evidence type="ECO:0000256" key="1">
    <source>
        <dbReference type="ARBA" id="ARBA00004496"/>
    </source>
</evidence>
<feature type="region of interest" description="Disordered" evidence="8">
    <location>
        <begin position="559"/>
        <end position="584"/>
    </location>
</feature>
<evidence type="ECO:0000256" key="3">
    <source>
        <dbReference type="ARBA" id="ARBA00022741"/>
    </source>
</evidence>
<keyword evidence="4" id="KW-0067">ATP-binding</keyword>
<sequence length="1255" mass="143122">MASTSVRVALRVRPMNKHEIHIDSQNCVTLIPDAPQIMIGSERSFTYDYVYSADTAQEDVFGSCARPLVDKLIEGQTGSGKTYSMGTALDGASIAPEHQGIVPRAISYLFQELEARKAQNPSFKYEVAVSFLELYNEDLIDLLNPASHEQNHKKGNKSETIHIREDSNGRIYWLGVKEVTVSSPEELLGQLQKGSGCRTVASTAMNAVSSRSHAIFTVILHQTRVDDPEADKENNPALASEDQPSSSSPPKKSKKKARTTKITSKFNFVDLAGSERMKRTKATGDRAKEGIAINGGLLALGNVISALGDESKKAIHVPYRDSKLTRLLQDSLGGNSHTLMLACISPADTSFCESLNTLKYANRARNIKNLITVNEEYGESSAEETVKHEYEEQIKELQGIAGQEKLKRCKLEAEMHTVCAERDALKAEVKLLEEESGSYTRMPRTGLSSPRKTSLNNNNHNGTGTSSPRKTSLNNHITFADDYMGEGSRSQEHHREEEHYYNNEQHDEQVSILPESSHDVDNYANHRENTETPRRLRRTARDTIEQAKEQIKQGMLFLKNSGSKPEDPLLSRLINTPSSTKSESYIDQMIKPAQHEKRRSGSVSFSDVQTIEVPAWEESAPPQPVRRSSGSSRSVSFSDQQISPHSTKSSSQNSTSNSSQQQNAITLQRMLHQIQADIEVKEQLVSQLERAEEEFTTMRTHYENRITAMNQYYEEQITAMRDNIVSLERERDAALKRSGGGSISTRDKASIISELKMQYEHKLKKMSIELAELNKKYHASNHAHQQTKTQNDSAAKNMKKELEHLKAEKIRMIKTFKDDAEKFKEMTERKDREIENLRRKEKIAQKERKRIERAHESQRLVLEKRNREVLQINNKLKAVMLLLKRTSTPKAIAKVFRGKRPNKVVPVPKDDIHAELFAIGVQKRKSIDQALDQFIFNRESSNLLDELYRKKEELVHKQQALRNEREEIDRVYFETYGNLDLVAGDERASKLDEEIEMLQHEITFTASQIRAIQNETVNYKPEGINYENGFEAAIKIMKDLDPFEQQTLLESYLGDVVELRKKEWSYRVKEQHHEKIITELRKKLLLMRNAGKMTAFTYEEKIKNLEEDLGTRLEDGVYTTHLVFDKIYQSTFETNKILGDTLTDSPMPSPAERTSQRPSLPQEWMTSQENGQSTRKLEQEAGVDFDNRRVLRLKRESQIFDRERRDSSASERDISETNSRRNSGTFSEKEMSVDPNKKKRRSSIIHRDSGYFSGV</sequence>
<dbReference type="OrthoDB" id="3176171at2759"/>
<evidence type="ECO:0000256" key="6">
    <source>
        <dbReference type="PROSITE-ProRule" id="PRU00283"/>
    </source>
</evidence>
<dbReference type="GO" id="GO:0008017">
    <property type="term" value="F:microtubule binding"/>
    <property type="evidence" value="ECO:0007669"/>
    <property type="project" value="InterPro"/>
</dbReference>
<dbReference type="InterPro" id="IPR001752">
    <property type="entry name" value="Kinesin_motor_dom"/>
</dbReference>
<feature type="region of interest" description="Disordered" evidence="8">
    <location>
        <begin position="227"/>
        <end position="259"/>
    </location>
</feature>
<keyword evidence="11" id="KW-1185">Reference proteome</keyword>
<evidence type="ECO:0000313" key="10">
    <source>
        <dbReference type="EMBL" id="CAG8540078.1"/>
    </source>
</evidence>
<accession>A0A9N9ATY3</accession>
<feature type="coiled-coil region" evidence="7">
    <location>
        <begin position="944"/>
        <end position="971"/>
    </location>
</feature>
<dbReference type="PROSITE" id="PS00411">
    <property type="entry name" value="KINESIN_MOTOR_1"/>
    <property type="match status" value="1"/>
</dbReference>
<evidence type="ECO:0000259" key="9">
    <source>
        <dbReference type="PROSITE" id="PS50067"/>
    </source>
</evidence>
<comment type="similarity">
    <text evidence="6">Belongs to the TRAFAC class myosin-kinesin ATPase superfamily. Kinesin family.</text>
</comment>
<dbReference type="InterPro" id="IPR019821">
    <property type="entry name" value="Kinesin_motor_CS"/>
</dbReference>
<dbReference type="GO" id="GO:0005524">
    <property type="term" value="F:ATP binding"/>
    <property type="evidence" value="ECO:0007669"/>
    <property type="project" value="UniProtKB-KW"/>
</dbReference>
<dbReference type="SMART" id="SM00129">
    <property type="entry name" value="KISc"/>
    <property type="match status" value="1"/>
</dbReference>
<protein>
    <submittedName>
        <fullName evidence="10">4243_t:CDS:1</fullName>
    </submittedName>
</protein>
<feature type="compositionally biased region" description="Polar residues" evidence="8">
    <location>
        <begin position="1142"/>
        <end position="1174"/>
    </location>
</feature>
<keyword evidence="5 7" id="KW-0175">Coiled coil</keyword>
<feature type="compositionally biased region" description="Basic and acidic residues" evidence="8">
    <location>
        <begin position="1227"/>
        <end position="1236"/>
    </location>
</feature>
<dbReference type="EMBL" id="CAJVPS010001491">
    <property type="protein sequence ID" value="CAG8540078.1"/>
    <property type="molecule type" value="Genomic_DNA"/>
</dbReference>
<dbReference type="AlphaFoldDB" id="A0A9N9ATY3"/>
<dbReference type="PANTHER" id="PTHR47969:SF15">
    <property type="entry name" value="CHROMOSOME-ASSOCIATED KINESIN KIF4A-RELATED"/>
    <property type="match status" value="1"/>
</dbReference>
<dbReference type="GO" id="GO:0005737">
    <property type="term" value="C:cytoplasm"/>
    <property type="evidence" value="ECO:0007669"/>
    <property type="project" value="UniProtKB-SubCell"/>
</dbReference>
<dbReference type="SUPFAM" id="SSF52540">
    <property type="entry name" value="P-loop containing nucleoside triphosphate hydrolases"/>
    <property type="match status" value="1"/>
</dbReference>
<dbReference type="GO" id="GO:0003777">
    <property type="term" value="F:microtubule motor activity"/>
    <property type="evidence" value="ECO:0007669"/>
    <property type="project" value="InterPro"/>
</dbReference>
<evidence type="ECO:0000256" key="7">
    <source>
        <dbReference type="SAM" id="Coils"/>
    </source>
</evidence>
<feature type="compositionally biased region" description="Low complexity" evidence="8">
    <location>
        <begin position="453"/>
        <end position="467"/>
    </location>
</feature>
<dbReference type="InterPro" id="IPR027417">
    <property type="entry name" value="P-loop_NTPase"/>
</dbReference>
<comment type="caution">
    <text evidence="10">The sequence shown here is derived from an EMBL/GenBank/DDBJ whole genome shotgun (WGS) entry which is preliminary data.</text>
</comment>
<feature type="compositionally biased region" description="Polar residues" evidence="8">
    <location>
        <begin position="573"/>
        <end position="584"/>
    </location>
</feature>
<dbReference type="PRINTS" id="PR00380">
    <property type="entry name" value="KINESINHEAVY"/>
</dbReference>
<feature type="region of interest" description="Disordered" evidence="8">
    <location>
        <begin position="1139"/>
        <end position="1181"/>
    </location>
</feature>
<proteinExistence type="inferred from homology"/>
<dbReference type="GO" id="GO:0005875">
    <property type="term" value="C:microtubule associated complex"/>
    <property type="evidence" value="ECO:0007669"/>
    <property type="project" value="TreeGrafter"/>
</dbReference>
<dbReference type="PROSITE" id="PS50067">
    <property type="entry name" value="KINESIN_MOTOR_2"/>
    <property type="match status" value="1"/>
</dbReference>
<dbReference type="CDD" id="cd01372">
    <property type="entry name" value="KISc_KIF4"/>
    <property type="match status" value="1"/>
</dbReference>
<feature type="region of interest" description="Disordered" evidence="8">
    <location>
        <begin position="485"/>
        <end position="506"/>
    </location>
</feature>
<gene>
    <name evidence="10" type="ORF">ALEPTO_LOCUS5365</name>
</gene>
<feature type="compositionally biased region" description="Basic and acidic residues" evidence="8">
    <location>
        <begin position="489"/>
        <end position="506"/>
    </location>
</feature>
<dbReference type="Pfam" id="PF25764">
    <property type="entry name" value="KIF21A_4th"/>
    <property type="match status" value="1"/>
</dbReference>
<dbReference type="InterPro" id="IPR027640">
    <property type="entry name" value="Kinesin-like_fam"/>
</dbReference>
<dbReference type="Gene3D" id="3.40.850.10">
    <property type="entry name" value="Kinesin motor domain"/>
    <property type="match status" value="1"/>
</dbReference>
<dbReference type="GO" id="GO:0007052">
    <property type="term" value="P:mitotic spindle organization"/>
    <property type="evidence" value="ECO:0007669"/>
    <property type="project" value="TreeGrafter"/>
</dbReference>
<evidence type="ECO:0000256" key="4">
    <source>
        <dbReference type="ARBA" id="ARBA00022840"/>
    </source>
</evidence>
<dbReference type="GO" id="GO:0007018">
    <property type="term" value="P:microtubule-based movement"/>
    <property type="evidence" value="ECO:0007669"/>
    <property type="project" value="InterPro"/>
</dbReference>
<dbReference type="PANTHER" id="PTHR47969">
    <property type="entry name" value="CHROMOSOME-ASSOCIATED KINESIN KIF4A-RELATED"/>
    <property type="match status" value="1"/>
</dbReference>
<dbReference type="InterPro" id="IPR036961">
    <property type="entry name" value="Kinesin_motor_dom_sf"/>
</dbReference>
<organism evidence="10 11">
    <name type="scientific">Ambispora leptoticha</name>
    <dbReference type="NCBI Taxonomy" id="144679"/>
    <lineage>
        <taxon>Eukaryota</taxon>
        <taxon>Fungi</taxon>
        <taxon>Fungi incertae sedis</taxon>
        <taxon>Mucoromycota</taxon>
        <taxon>Glomeromycotina</taxon>
        <taxon>Glomeromycetes</taxon>
        <taxon>Archaeosporales</taxon>
        <taxon>Ambisporaceae</taxon>
        <taxon>Ambispora</taxon>
    </lineage>
</organism>
<dbReference type="Pfam" id="PF00225">
    <property type="entry name" value="Kinesin"/>
    <property type="match status" value="1"/>
</dbReference>
<evidence type="ECO:0000313" key="11">
    <source>
        <dbReference type="Proteomes" id="UP000789508"/>
    </source>
</evidence>
<feature type="compositionally biased region" description="Basic and acidic residues" evidence="8">
    <location>
        <begin position="1201"/>
        <end position="1219"/>
    </location>
</feature>
<dbReference type="GO" id="GO:0051231">
    <property type="term" value="P:spindle elongation"/>
    <property type="evidence" value="ECO:0007669"/>
    <property type="project" value="TreeGrafter"/>
</dbReference>
<feature type="compositionally biased region" description="Low complexity" evidence="8">
    <location>
        <begin position="625"/>
        <end position="663"/>
    </location>
</feature>
<evidence type="ECO:0000256" key="8">
    <source>
        <dbReference type="SAM" id="MobiDB-lite"/>
    </source>
</evidence>
<evidence type="ECO:0000256" key="5">
    <source>
        <dbReference type="ARBA" id="ARBA00023054"/>
    </source>
</evidence>
<reference evidence="10" key="1">
    <citation type="submission" date="2021-06" db="EMBL/GenBank/DDBJ databases">
        <authorList>
            <person name="Kallberg Y."/>
            <person name="Tangrot J."/>
            <person name="Rosling A."/>
        </authorList>
    </citation>
    <scope>NUCLEOTIDE SEQUENCE</scope>
    <source>
        <strain evidence="10">FL130A</strain>
    </source>
</reference>